<sequence>MEIVGMLLVMIAVGAFIGGLTNSLAIKMLFRPYEKKYIGKWRVPFTPGVIPKRRDQLAIQLGQLVVEHLVTAESVQAKLQEEKVKNDVEHVCRKMYQQFTTQQLTMKDVLHKLDVSITEEQVEERIGKVIEQKYRNLMDANGSKQLQDVISEDFAQKLDQNIDTITTYIYNKIIAVVEEPTTKRKIEELVETYIQSKGFLGNMLLSMVSSEDIANKVHYYVKEYIQTEEGYNKIETLVQSEWTQLKQKKVEDLYRIILDDTVILTLKKQILAQLNISELMNKPIETWLKPLERKVYEQWIPQLVEQVLSKLMTYVPTMLDKLEVAKMVEKQVASFPTSRIETIILSISKKEFKLITYLGALLGGVIGLIQGLFIVFIG</sequence>
<evidence type="ECO:0000313" key="8">
    <source>
        <dbReference type="Proteomes" id="UP001595880"/>
    </source>
</evidence>
<evidence type="ECO:0000256" key="3">
    <source>
        <dbReference type="ARBA" id="ARBA00022692"/>
    </source>
</evidence>
<dbReference type="EMBL" id="JBHSDV010000004">
    <property type="protein sequence ID" value="MFC4388653.1"/>
    <property type="molecule type" value="Genomic_DNA"/>
</dbReference>
<keyword evidence="3 6" id="KW-0812">Transmembrane</keyword>
<evidence type="ECO:0000256" key="4">
    <source>
        <dbReference type="ARBA" id="ARBA00022989"/>
    </source>
</evidence>
<evidence type="ECO:0000256" key="6">
    <source>
        <dbReference type="SAM" id="Phobius"/>
    </source>
</evidence>
<keyword evidence="8" id="KW-1185">Reference proteome</keyword>
<proteinExistence type="inferred from homology"/>
<dbReference type="Pfam" id="PF04286">
    <property type="entry name" value="DUF445"/>
    <property type="match status" value="1"/>
</dbReference>
<dbReference type="PANTHER" id="PTHR35791">
    <property type="entry name" value="UPF0754 MEMBRANE PROTEIN YHEB"/>
    <property type="match status" value="1"/>
</dbReference>
<dbReference type="RefSeq" id="WP_390199850.1">
    <property type="nucleotide sequence ID" value="NZ_JBHSDV010000004.1"/>
</dbReference>
<reference evidence="8" key="1">
    <citation type="journal article" date="2019" name="Int. J. Syst. Evol. Microbiol.">
        <title>The Global Catalogue of Microorganisms (GCM) 10K type strain sequencing project: providing services to taxonomists for standard genome sequencing and annotation.</title>
        <authorList>
            <consortium name="The Broad Institute Genomics Platform"/>
            <consortium name="The Broad Institute Genome Sequencing Center for Infectious Disease"/>
            <person name="Wu L."/>
            <person name="Ma J."/>
        </authorList>
    </citation>
    <scope>NUCLEOTIDE SEQUENCE [LARGE SCALE GENOMIC DNA]</scope>
    <source>
        <strain evidence="8">KACC 14058</strain>
    </source>
</reference>
<protein>
    <submittedName>
        <fullName evidence="7">DUF445 domain-containing protein</fullName>
    </submittedName>
</protein>
<comment type="caution">
    <text evidence="7">The sequence shown here is derived from an EMBL/GenBank/DDBJ whole genome shotgun (WGS) entry which is preliminary data.</text>
</comment>
<evidence type="ECO:0000313" key="7">
    <source>
        <dbReference type="EMBL" id="MFC4388653.1"/>
    </source>
</evidence>
<dbReference type="Proteomes" id="UP001595880">
    <property type="component" value="Unassembled WGS sequence"/>
</dbReference>
<comment type="subcellular location">
    <subcellularLocation>
        <location evidence="1">Endomembrane system</location>
    </subcellularLocation>
</comment>
<gene>
    <name evidence="7" type="ORF">ACFOZ1_12710</name>
</gene>
<dbReference type="PANTHER" id="PTHR35791:SF1">
    <property type="entry name" value="UPF0754 MEMBRANE PROTEIN YHEB"/>
    <property type="match status" value="1"/>
</dbReference>
<feature type="transmembrane region" description="Helical" evidence="6">
    <location>
        <begin position="354"/>
        <end position="377"/>
    </location>
</feature>
<dbReference type="InterPro" id="IPR007383">
    <property type="entry name" value="DUF445"/>
</dbReference>
<keyword evidence="5 6" id="KW-0472">Membrane</keyword>
<keyword evidence="4 6" id="KW-1133">Transmembrane helix</keyword>
<organism evidence="7 8">
    <name type="scientific">Gracilibacillus marinus</name>
    <dbReference type="NCBI Taxonomy" id="630535"/>
    <lineage>
        <taxon>Bacteria</taxon>
        <taxon>Bacillati</taxon>
        <taxon>Bacillota</taxon>
        <taxon>Bacilli</taxon>
        <taxon>Bacillales</taxon>
        <taxon>Bacillaceae</taxon>
        <taxon>Gracilibacillus</taxon>
    </lineage>
</organism>
<evidence type="ECO:0000256" key="2">
    <source>
        <dbReference type="ARBA" id="ARBA00008053"/>
    </source>
</evidence>
<comment type="similarity">
    <text evidence="2">Belongs to the UPF0754 family.</text>
</comment>
<accession>A0ABV8VZL3</accession>
<name>A0ABV8VZL3_9BACI</name>
<evidence type="ECO:0000256" key="1">
    <source>
        <dbReference type="ARBA" id="ARBA00004308"/>
    </source>
</evidence>
<feature type="transmembrane region" description="Helical" evidence="6">
    <location>
        <begin position="6"/>
        <end position="30"/>
    </location>
</feature>
<evidence type="ECO:0000256" key="5">
    <source>
        <dbReference type="ARBA" id="ARBA00023136"/>
    </source>
</evidence>